<dbReference type="RefSeq" id="WP_053982514.1">
    <property type="nucleotide sequence ID" value="NZ_JAQIFT010000032.1"/>
</dbReference>
<name>A0AA42DM93_9FIRM</name>
<dbReference type="AlphaFoldDB" id="A0AA42DM93"/>
<dbReference type="Pfam" id="PF07872">
    <property type="entry name" value="DUF1659"/>
    <property type="match status" value="1"/>
</dbReference>
<dbReference type="EMBL" id="JAQIFT010000032">
    <property type="protein sequence ID" value="MDA3731336.1"/>
    <property type="molecule type" value="Genomic_DNA"/>
</dbReference>
<protein>
    <recommendedName>
        <fullName evidence="1">DUF1659 domain-containing protein</fullName>
    </recommendedName>
</protein>
<accession>A0AA42DM93</accession>
<evidence type="ECO:0000259" key="1">
    <source>
        <dbReference type="Pfam" id="PF07872"/>
    </source>
</evidence>
<proteinExistence type="predicted"/>
<evidence type="ECO:0000313" key="2">
    <source>
        <dbReference type="EMBL" id="MDA3731336.1"/>
    </source>
</evidence>
<reference evidence="2" key="1">
    <citation type="journal article" date="2023" name="Int. J. Syst. Evol. Microbiol.">
        <title>&lt;i&gt;Holtiella tumoricola&lt;/i&gt; gen. nov. sp. nov., isolated from a human clinical sample.</title>
        <authorList>
            <person name="Allen-Vercoe E."/>
            <person name="Daigneault M.C."/>
            <person name="Vancuren S.J."/>
            <person name="Cochrane K."/>
            <person name="O'Neal L.L."/>
            <person name="Sankaranarayanan K."/>
            <person name="Lawson P.A."/>
        </authorList>
    </citation>
    <scope>NUCLEOTIDE SEQUENCE</scope>
    <source>
        <strain evidence="2">CC70A</strain>
    </source>
</reference>
<comment type="caution">
    <text evidence="2">The sequence shown here is derived from an EMBL/GenBank/DDBJ whole genome shotgun (WGS) entry which is preliminary data.</text>
</comment>
<gene>
    <name evidence="2" type="ORF">PBV87_07570</name>
</gene>
<evidence type="ECO:0000313" key="3">
    <source>
        <dbReference type="Proteomes" id="UP001169242"/>
    </source>
</evidence>
<organism evidence="2 3">
    <name type="scientific">Holtiella tumoricola</name>
    <dbReference type="NCBI Taxonomy" id="3018743"/>
    <lineage>
        <taxon>Bacteria</taxon>
        <taxon>Bacillati</taxon>
        <taxon>Bacillota</taxon>
        <taxon>Clostridia</taxon>
        <taxon>Lachnospirales</taxon>
        <taxon>Cellulosilyticaceae</taxon>
        <taxon>Holtiella</taxon>
    </lineage>
</organism>
<dbReference type="Proteomes" id="UP001169242">
    <property type="component" value="Unassembled WGS sequence"/>
</dbReference>
<sequence length="65" mass="6898">MAIQSVLEEVKVALKFTKGSQTIGHCNKQASDESLHTLGMAIGSLNAEALQSITKVTETLLLVEA</sequence>
<feature type="domain" description="DUF1659" evidence="1">
    <location>
        <begin position="3"/>
        <end position="61"/>
    </location>
</feature>
<keyword evidence="3" id="KW-1185">Reference proteome</keyword>
<dbReference type="InterPro" id="IPR012454">
    <property type="entry name" value="DUF1659"/>
</dbReference>